<dbReference type="InterPro" id="IPR023346">
    <property type="entry name" value="Lysozyme-like_dom_sf"/>
</dbReference>
<dbReference type="Gene3D" id="1.10.530.10">
    <property type="match status" value="1"/>
</dbReference>
<dbReference type="GeneID" id="28835785"/>
<feature type="domain" description="Transglycosylase SLT" evidence="3">
    <location>
        <begin position="93"/>
        <end position="177"/>
    </location>
</feature>
<accession>A0A1B8GSU0</accession>
<dbReference type="Proteomes" id="UP000091956">
    <property type="component" value="Unassembled WGS sequence"/>
</dbReference>
<name>A0A1B8GSU0_9PEZI</name>
<keyword evidence="5" id="KW-1185">Reference proteome</keyword>
<keyword evidence="2" id="KW-0732">Signal</keyword>
<feature type="signal peptide" evidence="2">
    <location>
        <begin position="1"/>
        <end position="21"/>
    </location>
</feature>
<evidence type="ECO:0000256" key="2">
    <source>
        <dbReference type="SAM" id="SignalP"/>
    </source>
</evidence>
<sequence length="246" mass="25764">MGKFTYAALAALLVATGDAQSKNPGLGINSHAQGATEEVTPGGGPNGSEDWLNTGLTGNGWEPPYLNLNDVIHISRPDFYSGVGSRCQQYDSYFQKAGDGHGIDPVILAIIAMQESSCNADAGGPTPGLMQVSCANYPNGVCTDSIQDNVDAGANYLRGQLDDAGGNAVSAFGKYNGWFTAGLGLNGNRGLTTDYPCSAEGKANGWPQNLDYLQQVLNGWLLGLDVYGDDNWIGTYNCDQSCSNGC</sequence>
<dbReference type="SUPFAM" id="SSF53955">
    <property type="entry name" value="Lysozyme-like"/>
    <property type="match status" value="1"/>
</dbReference>
<reference evidence="4 5" key="1">
    <citation type="submission" date="2016-03" db="EMBL/GenBank/DDBJ databases">
        <title>Comparative genomics of Pseudogymnoascus destructans, the fungus causing white-nose syndrome of bats.</title>
        <authorList>
            <person name="Palmer J.M."/>
            <person name="Drees K.P."/>
            <person name="Foster J.T."/>
            <person name="Lindner D.L."/>
        </authorList>
    </citation>
    <scope>NUCLEOTIDE SEQUENCE [LARGE SCALE GENOMIC DNA]</scope>
    <source>
        <strain evidence="4 5">UAMH 10579</strain>
    </source>
</reference>
<dbReference type="OrthoDB" id="2537480at2759"/>
<dbReference type="RefSeq" id="XP_018132636.1">
    <property type="nucleotide sequence ID" value="XM_018271909.2"/>
</dbReference>
<feature type="chain" id="PRO_5008608955" description="Transglycosylase SLT domain-containing protein" evidence="2">
    <location>
        <begin position="22"/>
        <end position="246"/>
    </location>
</feature>
<evidence type="ECO:0000259" key="3">
    <source>
        <dbReference type="Pfam" id="PF01464"/>
    </source>
</evidence>
<proteinExistence type="predicted"/>
<evidence type="ECO:0000313" key="5">
    <source>
        <dbReference type="Proteomes" id="UP000091956"/>
    </source>
</evidence>
<organism evidence="4 5">
    <name type="scientific">Pseudogymnoascus verrucosus</name>
    <dbReference type="NCBI Taxonomy" id="342668"/>
    <lineage>
        <taxon>Eukaryota</taxon>
        <taxon>Fungi</taxon>
        <taxon>Dikarya</taxon>
        <taxon>Ascomycota</taxon>
        <taxon>Pezizomycotina</taxon>
        <taxon>Leotiomycetes</taxon>
        <taxon>Thelebolales</taxon>
        <taxon>Thelebolaceae</taxon>
        <taxon>Pseudogymnoascus</taxon>
    </lineage>
</organism>
<dbReference type="Pfam" id="PF01464">
    <property type="entry name" value="SLT"/>
    <property type="match status" value="1"/>
</dbReference>
<evidence type="ECO:0000313" key="4">
    <source>
        <dbReference type="EMBL" id="OBT98903.1"/>
    </source>
</evidence>
<dbReference type="InterPro" id="IPR008258">
    <property type="entry name" value="Transglycosylase_SLT_dom_1"/>
</dbReference>
<protein>
    <recommendedName>
        <fullName evidence="3">Transglycosylase SLT domain-containing protein</fullName>
    </recommendedName>
</protein>
<dbReference type="AlphaFoldDB" id="A0A1B8GSU0"/>
<gene>
    <name evidence="4" type="ORF">VE01_02399</name>
</gene>
<feature type="region of interest" description="Disordered" evidence="1">
    <location>
        <begin position="23"/>
        <end position="48"/>
    </location>
</feature>
<reference evidence="5" key="2">
    <citation type="journal article" date="2018" name="Nat. Commun.">
        <title>Extreme sensitivity to ultraviolet light in the fungal pathogen causing white-nose syndrome of bats.</title>
        <authorList>
            <person name="Palmer J.M."/>
            <person name="Drees K.P."/>
            <person name="Foster J.T."/>
            <person name="Lindner D.L."/>
        </authorList>
    </citation>
    <scope>NUCLEOTIDE SEQUENCE [LARGE SCALE GENOMIC DNA]</scope>
    <source>
        <strain evidence="5">UAMH 10579</strain>
    </source>
</reference>
<dbReference type="EMBL" id="KV460214">
    <property type="protein sequence ID" value="OBT98903.1"/>
    <property type="molecule type" value="Genomic_DNA"/>
</dbReference>
<evidence type="ECO:0000256" key="1">
    <source>
        <dbReference type="SAM" id="MobiDB-lite"/>
    </source>
</evidence>